<evidence type="ECO:0000256" key="10">
    <source>
        <dbReference type="SAM" id="MobiDB-lite"/>
    </source>
</evidence>
<proteinExistence type="inferred from homology"/>
<dbReference type="InterPro" id="IPR005829">
    <property type="entry name" value="Sugar_transporter_CS"/>
</dbReference>
<accession>A0ABY8ELW6</accession>
<evidence type="ECO:0000256" key="11">
    <source>
        <dbReference type="SAM" id="Phobius"/>
    </source>
</evidence>
<feature type="region of interest" description="Disordered" evidence="10">
    <location>
        <begin position="555"/>
        <end position="578"/>
    </location>
</feature>
<evidence type="ECO:0000256" key="2">
    <source>
        <dbReference type="ARBA" id="ARBA00010992"/>
    </source>
</evidence>
<dbReference type="Pfam" id="PF00083">
    <property type="entry name" value="Sugar_tr"/>
    <property type="match status" value="1"/>
</dbReference>
<evidence type="ECO:0000256" key="4">
    <source>
        <dbReference type="ARBA" id="ARBA00022597"/>
    </source>
</evidence>
<evidence type="ECO:0000256" key="8">
    <source>
        <dbReference type="ARBA" id="ARBA00049119"/>
    </source>
</evidence>
<comment type="catalytic activity">
    <reaction evidence="8">
        <text>myo-inositol(out) + H(+)(out) = myo-inositol(in) + H(+)(in)</text>
        <dbReference type="Rhea" id="RHEA:60364"/>
        <dbReference type="ChEBI" id="CHEBI:15378"/>
        <dbReference type="ChEBI" id="CHEBI:17268"/>
    </reaction>
</comment>
<dbReference type="PRINTS" id="PR00171">
    <property type="entry name" value="SUGRTRNSPORT"/>
</dbReference>
<evidence type="ECO:0000313" key="13">
    <source>
        <dbReference type="EMBL" id="WFD45455.1"/>
    </source>
</evidence>
<dbReference type="InterPro" id="IPR036259">
    <property type="entry name" value="MFS_trans_sf"/>
</dbReference>
<dbReference type="PROSITE" id="PS00217">
    <property type="entry name" value="SUGAR_TRANSPORT_2"/>
    <property type="match status" value="1"/>
</dbReference>
<dbReference type="PANTHER" id="PTHR48022:SF75">
    <property type="entry name" value="GALACTOSE TRANSPORTER-RELATED"/>
    <property type="match status" value="1"/>
</dbReference>
<dbReference type="InterPro" id="IPR005828">
    <property type="entry name" value="MFS_sugar_transport-like"/>
</dbReference>
<evidence type="ECO:0000256" key="5">
    <source>
        <dbReference type="ARBA" id="ARBA00022692"/>
    </source>
</evidence>
<dbReference type="NCBIfam" id="TIGR00879">
    <property type="entry name" value="SP"/>
    <property type="match status" value="1"/>
</dbReference>
<keyword evidence="3 9" id="KW-0813">Transport</keyword>
<feature type="transmembrane region" description="Helical" evidence="11">
    <location>
        <begin position="339"/>
        <end position="360"/>
    </location>
</feature>
<comment type="subcellular location">
    <subcellularLocation>
        <location evidence="1">Membrane</location>
        <topology evidence="1">Multi-pass membrane protein</topology>
    </subcellularLocation>
</comment>
<feature type="transmembrane region" description="Helical" evidence="11">
    <location>
        <begin position="367"/>
        <end position="394"/>
    </location>
</feature>
<dbReference type="InterPro" id="IPR050360">
    <property type="entry name" value="MFS_Sugar_Transporters"/>
</dbReference>
<protein>
    <recommendedName>
        <fullName evidence="12">Major facilitator superfamily (MFS) profile domain-containing protein</fullName>
    </recommendedName>
</protein>
<gene>
    <name evidence="13" type="ORF">GLX27_000075</name>
</gene>
<feature type="domain" description="Major facilitator superfamily (MFS) profile" evidence="12">
    <location>
        <begin position="19"/>
        <end position="506"/>
    </location>
</feature>
<dbReference type="EMBL" id="CP046234">
    <property type="protein sequence ID" value="WFD45455.1"/>
    <property type="molecule type" value="Genomic_DNA"/>
</dbReference>
<dbReference type="PROSITE" id="PS50850">
    <property type="entry name" value="MFS"/>
    <property type="match status" value="1"/>
</dbReference>
<feature type="transmembrane region" description="Helical" evidence="11">
    <location>
        <begin position="73"/>
        <end position="90"/>
    </location>
</feature>
<feature type="transmembrane region" description="Helical" evidence="11">
    <location>
        <begin position="305"/>
        <end position="327"/>
    </location>
</feature>
<evidence type="ECO:0000256" key="9">
    <source>
        <dbReference type="RuleBase" id="RU003346"/>
    </source>
</evidence>
<feature type="transmembrane region" description="Helical" evidence="11">
    <location>
        <begin position="125"/>
        <end position="148"/>
    </location>
</feature>
<dbReference type="InterPro" id="IPR020846">
    <property type="entry name" value="MFS_dom"/>
</dbReference>
<dbReference type="CDD" id="cd17356">
    <property type="entry name" value="MFS_HXT"/>
    <property type="match status" value="1"/>
</dbReference>
<dbReference type="InterPro" id="IPR003663">
    <property type="entry name" value="Sugar/inositol_transpt"/>
</dbReference>
<feature type="transmembrane region" description="Helical" evidence="11">
    <location>
        <begin position="481"/>
        <end position="502"/>
    </location>
</feature>
<evidence type="ECO:0000256" key="1">
    <source>
        <dbReference type="ARBA" id="ARBA00004141"/>
    </source>
</evidence>
<evidence type="ECO:0000256" key="3">
    <source>
        <dbReference type="ARBA" id="ARBA00022448"/>
    </source>
</evidence>
<sequence>MNLRHMVYGAPVGFRTYGVALLASIGGFLFGWDTGQIADLMLMEDFMTRFAEYSPDPTDPLRFPYKWNMWKEGLIVGLLSIGAIVGSLLGSPVGDIFGRRHGIFSGCIIMFVGLIIQVASDHSWIQLAIGRLVTGVAIGWLSATVPIYQSETVPRQVRGALVGSFQLFITLGILLSYLTCYGTRYYSSGGELTTPAWNNKEPTSRGEPPSSAQWRVPIGLGFAWTLILAVGIWFCPESPRWLGKQERYNEMLTVLAKMRGVEEDEPYVMTEYYDIKQEVLAELELEKKNLFDCFRLENKTLYRTLLGMLIQSGQQLTGANYFFYYGATIFQSVGISDSYITQIILGAVNTGTTFLGLWAMDRFGRRFCLLLGAAWMVMWLIIFATAGVVGNPIAFDLPGSPPNPDHSDDYNKSIGTLMICSACFYILAFASTWGPGAWITISEFCAPETRGMQFSLATMCNWIWNFCIGFFTPPITGDINFYYGYIFVGCNTFNFLLIYFCLYETANLTLEAVNTMYLDPSVKPWNSTKWVPEGYTSRRGIKQDIDAKVREVGGDARLPDPEMMNKSTGLRLQDRDLE</sequence>
<keyword evidence="14" id="KW-1185">Reference proteome</keyword>
<dbReference type="SUPFAM" id="SSF103473">
    <property type="entry name" value="MFS general substrate transporter"/>
    <property type="match status" value="1"/>
</dbReference>
<keyword evidence="4" id="KW-0762">Sugar transport</keyword>
<dbReference type="Gene3D" id="1.20.1250.20">
    <property type="entry name" value="MFS general substrate transporter like domains"/>
    <property type="match status" value="1"/>
</dbReference>
<dbReference type="PROSITE" id="PS00216">
    <property type="entry name" value="SUGAR_TRANSPORT_1"/>
    <property type="match status" value="1"/>
</dbReference>
<dbReference type="PANTHER" id="PTHR48022">
    <property type="entry name" value="PLASTIDIC GLUCOSE TRANSPORTER 4"/>
    <property type="match status" value="1"/>
</dbReference>
<keyword evidence="5 11" id="KW-0812">Transmembrane</keyword>
<comment type="similarity">
    <text evidence="2 9">Belongs to the major facilitator superfamily. Sugar transporter (TC 2.A.1.1) family.</text>
</comment>
<name>A0ABY8ELW6_MALFU</name>
<keyword evidence="6 11" id="KW-1133">Transmembrane helix</keyword>
<feature type="transmembrane region" description="Helical" evidence="11">
    <location>
        <begin position="454"/>
        <end position="475"/>
    </location>
</feature>
<organism evidence="13 14">
    <name type="scientific">Malassezia furfur</name>
    <name type="common">Pityriasis versicolor infection agent</name>
    <name type="synonym">Pityrosporum furfur</name>
    <dbReference type="NCBI Taxonomy" id="55194"/>
    <lineage>
        <taxon>Eukaryota</taxon>
        <taxon>Fungi</taxon>
        <taxon>Dikarya</taxon>
        <taxon>Basidiomycota</taxon>
        <taxon>Ustilaginomycotina</taxon>
        <taxon>Malasseziomycetes</taxon>
        <taxon>Malasseziales</taxon>
        <taxon>Malasseziaceae</taxon>
        <taxon>Malassezia</taxon>
    </lineage>
</organism>
<evidence type="ECO:0000259" key="12">
    <source>
        <dbReference type="PROSITE" id="PS50850"/>
    </source>
</evidence>
<dbReference type="Proteomes" id="UP000818624">
    <property type="component" value="Chromosome 1"/>
</dbReference>
<feature type="transmembrane region" description="Helical" evidence="11">
    <location>
        <begin position="12"/>
        <end position="32"/>
    </location>
</feature>
<keyword evidence="7 11" id="KW-0472">Membrane</keyword>
<evidence type="ECO:0000256" key="7">
    <source>
        <dbReference type="ARBA" id="ARBA00023136"/>
    </source>
</evidence>
<evidence type="ECO:0000313" key="14">
    <source>
        <dbReference type="Proteomes" id="UP000818624"/>
    </source>
</evidence>
<feature type="transmembrane region" description="Helical" evidence="11">
    <location>
        <begin position="160"/>
        <end position="178"/>
    </location>
</feature>
<reference evidence="13 14" key="1">
    <citation type="journal article" date="2020" name="Elife">
        <title>Loss of centromere function drives karyotype evolution in closely related Malassezia species.</title>
        <authorList>
            <person name="Sankaranarayanan S.R."/>
            <person name="Ianiri G."/>
            <person name="Coelho M.A."/>
            <person name="Reza M.H."/>
            <person name="Thimmappa B.C."/>
            <person name="Ganguly P."/>
            <person name="Vadnala R.N."/>
            <person name="Sun S."/>
            <person name="Siddharthan R."/>
            <person name="Tellgren-Roth C."/>
            <person name="Dawson T.L."/>
            <person name="Heitman J."/>
            <person name="Sanyal K."/>
        </authorList>
    </citation>
    <scope>NUCLEOTIDE SEQUENCE [LARGE SCALE GENOMIC DNA]</scope>
    <source>
        <strain evidence="13">CBS14141</strain>
    </source>
</reference>
<feature type="transmembrane region" description="Helical" evidence="11">
    <location>
        <begin position="102"/>
        <end position="119"/>
    </location>
</feature>
<evidence type="ECO:0000256" key="6">
    <source>
        <dbReference type="ARBA" id="ARBA00022989"/>
    </source>
</evidence>
<feature type="transmembrane region" description="Helical" evidence="11">
    <location>
        <begin position="414"/>
        <end position="433"/>
    </location>
</feature>
<feature type="transmembrane region" description="Helical" evidence="11">
    <location>
        <begin position="214"/>
        <end position="235"/>
    </location>
</feature>